<evidence type="ECO:0000259" key="2">
    <source>
        <dbReference type="Pfam" id="PF12804"/>
    </source>
</evidence>
<dbReference type="EMBL" id="JAHCDA010000002">
    <property type="protein sequence ID" value="MBS7811702.1"/>
    <property type="molecule type" value="Genomic_DNA"/>
</dbReference>
<evidence type="ECO:0000256" key="1">
    <source>
        <dbReference type="ARBA" id="ARBA00022842"/>
    </source>
</evidence>
<protein>
    <submittedName>
        <fullName evidence="3">Molybdopterin-binding/glycosyltransferase family 2 protein</fullName>
    </submittedName>
</protein>
<evidence type="ECO:0000313" key="3">
    <source>
        <dbReference type="EMBL" id="MBS7811702.1"/>
    </source>
</evidence>
<name>A0ABS5QFJ5_9PROT</name>
<gene>
    <name evidence="3" type="ORF">KHU32_12205</name>
</gene>
<dbReference type="PANTHER" id="PTHR43777">
    <property type="entry name" value="MOLYBDENUM COFACTOR CYTIDYLYLTRANSFERASE"/>
    <property type="match status" value="1"/>
</dbReference>
<keyword evidence="1" id="KW-0460">Magnesium</keyword>
<proteinExistence type="predicted"/>
<dbReference type="RefSeq" id="WP_213670359.1">
    <property type="nucleotide sequence ID" value="NZ_JAHCDA010000002.1"/>
</dbReference>
<dbReference type="InterPro" id="IPR036425">
    <property type="entry name" value="MoaB/Mog-like_dom_sf"/>
</dbReference>
<dbReference type="InterPro" id="IPR029044">
    <property type="entry name" value="Nucleotide-diphossugar_trans"/>
</dbReference>
<dbReference type="SUPFAM" id="SSF53448">
    <property type="entry name" value="Nucleotide-diphospho-sugar transferases"/>
    <property type="match status" value="1"/>
</dbReference>
<dbReference type="InterPro" id="IPR025877">
    <property type="entry name" value="MobA-like_NTP_Trfase"/>
</dbReference>
<dbReference type="PIRSF" id="PIRSF036626">
    <property type="entry name" value="MPTBd_MobAlike"/>
    <property type="match status" value="1"/>
</dbReference>
<reference evidence="3 4" key="1">
    <citation type="submission" date="2021-05" db="EMBL/GenBank/DDBJ databases">
        <title>Roseococcus sp. XZZS9, whole genome shotgun sequencing project.</title>
        <authorList>
            <person name="Zhao G."/>
            <person name="Shen L."/>
        </authorList>
    </citation>
    <scope>NUCLEOTIDE SEQUENCE [LARGE SCALE GENOMIC DNA]</scope>
    <source>
        <strain evidence="3 4">XZZS9</strain>
    </source>
</reference>
<evidence type="ECO:0000313" key="4">
    <source>
        <dbReference type="Proteomes" id="UP000766336"/>
    </source>
</evidence>
<dbReference type="CDD" id="cd04182">
    <property type="entry name" value="GT_2_like_f"/>
    <property type="match status" value="1"/>
</dbReference>
<keyword evidence="4" id="KW-1185">Reference proteome</keyword>
<dbReference type="Proteomes" id="UP000766336">
    <property type="component" value="Unassembled WGS sequence"/>
</dbReference>
<comment type="caution">
    <text evidence="3">The sequence shown here is derived from an EMBL/GenBank/DDBJ whole genome shotgun (WGS) entry which is preliminary data.</text>
</comment>
<dbReference type="SUPFAM" id="SSF53218">
    <property type="entry name" value="Molybdenum cofactor biosynthesis proteins"/>
    <property type="match status" value="1"/>
</dbReference>
<dbReference type="Gene3D" id="3.40.980.10">
    <property type="entry name" value="MoaB/Mog-like domain"/>
    <property type="match status" value="1"/>
</dbReference>
<dbReference type="Pfam" id="PF12804">
    <property type="entry name" value="NTP_transf_3"/>
    <property type="match status" value="1"/>
</dbReference>
<sequence>MNFGPTPLEEAEGAILAHSIRLADRALKKGTVLDAAALAALRAEGHAQVIVARLERDEVPEDEAARRVGEAMEAPHVSRTRASTGRVNLIAETGGLLVLDALAIDRLNALDESLTIATLANYSVVQPKEMLATIKVIPFAVPGAALGVAEALLRRQRVLSVHPFRPLKVGLVLTELQGMKESVMTSAIEISTARVEALMGTMLPVERARHEAGATAEALRRLLRQGAEMLLIMGASATIDRRDVGPAAIVRAGGRIEHFGMPVDPGNLICLGEVGGVPALVLPGCARSPKVNGFDWVLQRLFAGVAVTSRDVMGMGVGGLLKEIETRPLPRAKAPASPPPLRAPRRPRQVAGLVMAAGRSSRMAPHNKLLVTDGEGVAMVARVAEKVLASGVRPVLVVTGHDRERVEAALAGKPVIFVHAEDYAEGLSASLKAGLAALPPDTEGVLVALGDMPLVEPAVISRILAGFDPEEGRAIVQPIFRGKHGNPMVWGREFLPEMMQLTGDMGARQLVARHADRLVEVEVPDDGVLRDFDTAEALKSAPGFGRISA</sequence>
<dbReference type="PANTHER" id="PTHR43777:SF1">
    <property type="entry name" value="MOLYBDENUM COFACTOR CYTIDYLYLTRANSFERASE"/>
    <property type="match status" value="1"/>
</dbReference>
<organism evidence="3 4">
    <name type="scientific">Roseococcus pinisoli</name>
    <dbReference type="NCBI Taxonomy" id="2835040"/>
    <lineage>
        <taxon>Bacteria</taxon>
        <taxon>Pseudomonadati</taxon>
        <taxon>Pseudomonadota</taxon>
        <taxon>Alphaproteobacteria</taxon>
        <taxon>Acetobacterales</taxon>
        <taxon>Roseomonadaceae</taxon>
        <taxon>Roseococcus</taxon>
    </lineage>
</organism>
<dbReference type="Gene3D" id="3.90.550.10">
    <property type="entry name" value="Spore Coat Polysaccharide Biosynthesis Protein SpsA, Chain A"/>
    <property type="match status" value="1"/>
</dbReference>
<accession>A0ABS5QFJ5</accession>
<dbReference type="InterPro" id="IPR012184">
    <property type="entry name" value="Bifunc_Mopterin-bd"/>
</dbReference>
<feature type="domain" description="MobA-like NTP transferase" evidence="2">
    <location>
        <begin position="352"/>
        <end position="516"/>
    </location>
</feature>
<dbReference type="CDD" id="cd03522">
    <property type="entry name" value="MoeA_like"/>
    <property type="match status" value="1"/>
</dbReference>